<evidence type="ECO:0000313" key="2">
    <source>
        <dbReference type="Proteomes" id="UP000004725"/>
    </source>
</evidence>
<dbReference type="AlphaFoldDB" id="A0AA87II91"/>
<dbReference type="RefSeq" id="WP_006831715.1">
    <property type="nucleotide sequence ID" value="NZ_AJYB01000136.1"/>
</dbReference>
<accession>A0AA87II91</accession>
<name>A0AA87II91_9BACL</name>
<proteinExistence type="predicted"/>
<feature type="non-terminal residue" evidence="1">
    <location>
        <position position="1"/>
    </location>
</feature>
<sequence>DPQVFFCGSFFHGYQYKLMPVGAEQALSLFVMSSASSQPLESLQPLTARLPALVGSTWLLALFVLSSCKCLAPRVISQPSCVAKNATLLVCLMPVGAEQALSLF</sequence>
<comment type="caution">
    <text evidence="1">The sequence shown here is derived from an EMBL/GenBank/DDBJ whole genome shotgun (WGS) entry which is preliminary data.</text>
</comment>
<gene>
    <name evidence="1" type="ORF">A1A1_18935</name>
</gene>
<organism evidence="1 2">
    <name type="scientific">Planococcus antarcticus DSM 14505</name>
    <dbReference type="NCBI Taxonomy" id="1185653"/>
    <lineage>
        <taxon>Bacteria</taxon>
        <taxon>Bacillati</taxon>
        <taxon>Bacillota</taxon>
        <taxon>Bacilli</taxon>
        <taxon>Bacillales</taxon>
        <taxon>Caryophanaceae</taxon>
        <taxon>Planococcus</taxon>
    </lineage>
</organism>
<dbReference type="Proteomes" id="UP000004725">
    <property type="component" value="Unassembled WGS sequence"/>
</dbReference>
<protein>
    <submittedName>
        <fullName evidence="1">Uncharacterized protein</fullName>
    </submittedName>
</protein>
<reference evidence="1 2" key="1">
    <citation type="journal article" date="2012" name="J. Bacteriol.">
        <title>Genome Sequence of the Antarctic Psychrophile Bacterium Planococcus antarcticus DSM 14505.</title>
        <authorList>
            <person name="Margolles A."/>
            <person name="Gueimonde M."/>
            <person name="Sanchez B."/>
        </authorList>
    </citation>
    <scope>NUCLEOTIDE SEQUENCE [LARGE SCALE GENOMIC DNA]</scope>
    <source>
        <strain evidence="1 2">DSM 14505</strain>
    </source>
</reference>
<evidence type="ECO:0000313" key="1">
    <source>
        <dbReference type="EMBL" id="EIM04924.1"/>
    </source>
</evidence>
<dbReference type="EMBL" id="AJYB01000136">
    <property type="protein sequence ID" value="EIM04924.1"/>
    <property type="molecule type" value="Genomic_DNA"/>
</dbReference>